<sequence length="187" mass="20789">MDPWVDEELGNAAAHIISGKVNPSGRLPVTFPRDIRDCPAYASFPGEQEETYYSEGLFVGHRWWDFIGTKPQYPIGFGLSYNQFVVRASAISSDILTADAPVTQICGFAKSSPLSTGEEQVLEVIIDAYSLGMYDTKKQSWVVDAGSKFDILLGTDAESVTFAWHITVPKEIKWVHKLSEHSIYEGH</sequence>
<evidence type="ECO:0000256" key="2">
    <source>
        <dbReference type="ARBA" id="ARBA00005336"/>
    </source>
</evidence>
<comment type="similarity">
    <text evidence="2">Belongs to the glycosyl hydrolase 3 family.</text>
</comment>
<dbReference type="InterPro" id="IPR036881">
    <property type="entry name" value="Glyco_hydro_3_C_sf"/>
</dbReference>
<dbReference type="PANTHER" id="PTHR42715:SF10">
    <property type="entry name" value="BETA-GLUCOSIDASE"/>
    <property type="match status" value="1"/>
</dbReference>
<feature type="domain" description="Fibronectin type III-like" evidence="7">
    <location>
        <begin position="88"/>
        <end position="157"/>
    </location>
</feature>
<dbReference type="PANTHER" id="PTHR42715">
    <property type="entry name" value="BETA-GLUCOSIDASE"/>
    <property type="match status" value="1"/>
</dbReference>
<evidence type="ECO:0000256" key="3">
    <source>
        <dbReference type="ARBA" id="ARBA00012744"/>
    </source>
</evidence>
<evidence type="ECO:0000256" key="5">
    <source>
        <dbReference type="ARBA" id="ARBA00023277"/>
    </source>
</evidence>
<dbReference type="Pfam" id="PF01915">
    <property type="entry name" value="Glyco_hydro_3_C"/>
    <property type="match status" value="1"/>
</dbReference>
<dbReference type="InterPro" id="IPR026891">
    <property type="entry name" value="Fn3-like"/>
</dbReference>
<keyword evidence="4" id="KW-0378">Hydrolase</keyword>
<dbReference type="GO" id="GO:0005975">
    <property type="term" value="P:carbohydrate metabolic process"/>
    <property type="evidence" value="ECO:0007669"/>
    <property type="project" value="InterPro"/>
</dbReference>
<dbReference type="EMBL" id="BPPX01000060">
    <property type="protein sequence ID" value="GJC90825.1"/>
    <property type="molecule type" value="Genomic_DNA"/>
</dbReference>
<keyword evidence="5" id="KW-0119">Carbohydrate metabolism</keyword>
<dbReference type="AlphaFoldDB" id="A0AA37H204"/>
<dbReference type="InterPro" id="IPR050288">
    <property type="entry name" value="Cellulose_deg_GH3"/>
</dbReference>
<gene>
    <name evidence="8" type="ORF">ColLi_13663</name>
</gene>
<protein>
    <recommendedName>
        <fullName evidence="3">beta-glucosidase</fullName>
        <ecNumber evidence="3">3.2.1.21</ecNumber>
    </recommendedName>
</protein>
<dbReference type="GO" id="GO:0008422">
    <property type="term" value="F:beta-glucosidase activity"/>
    <property type="evidence" value="ECO:0007669"/>
    <property type="project" value="UniProtKB-EC"/>
</dbReference>
<evidence type="ECO:0000313" key="8">
    <source>
        <dbReference type="EMBL" id="GJC90825.1"/>
    </source>
</evidence>
<comment type="caution">
    <text evidence="8">The sequence shown here is derived from an EMBL/GenBank/DDBJ whole genome shotgun (WGS) entry which is preliminary data.</text>
</comment>
<keyword evidence="9" id="KW-1185">Reference proteome</keyword>
<evidence type="ECO:0000256" key="4">
    <source>
        <dbReference type="ARBA" id="ARBA00022801"/>
    </source>
</evidence>
<evidence type="ECO:0000256" key="1">
    <source>
        <dbReference type="ARBA" id="ARBA00000448"/>
    </source>
</evidence>
<evidence type="ECO:0000313" key="9">
    <source>
        <dbReference type="Proteomes" id="UP001055172"/>
    </source>
</evidence>
<dbReference type="Gene3D" id="2.60.40.10">
    <property type="entry name" value="Immunoglobulins"/>
    <property type="match status" value="1"/>
</dbReference>
<evidence type="ECO:0000259" key="7">
    <source>
        <dbReference type="SMART" id="SM01217"/>
    </source>
</evidence>
<comment type="catalytic activity">
    <reaction evidence="1">
        <text>Hydrolysis of terminal, non-reducing beta-D-glucosyl residues with release of beta-D-glucose.</text>
        <dbReference type="EC" id="3.2.1.21"/>
    </reaction>
</comment>
<dbReference type="Gene3D" id="3.40.50.1700">
    <property type="entry name" value="Glycoside hydrolase family 3 C-terminal domain"/>
    <property type="match status" value="1"/>
</dbReference>
<dbReference type="InterPro" id="IPR002772">
    <property type="entry name" value="Glyco_hydro_3_C"/>
</dbReference>
<dbReference type="EC" id="3.2.1.21" evidence="3"/>
<keyword evidence="6" id="KW-0326">Glycosidase</keyword>
<dbReference type="SUPFAM" id="SSF52279">
    <property type="entry name" value="Beta-D-glucan exohydrolase, C-terminal domain"/>
    <property type="match status" value="1"/>
</dbReference>
<accession>A0AA37H204</accession>
<organism evidence="8 9">
    <name type="scientific">Colletotrichum liriopes</name>
    <dbReference type="NCBI Taxonomy" id="708192"/>
    <lineage>
        <taxon>Eukaryota</taxon>
        <taxon>Fungi</taxon>
        <taxon>Dikarya</taxon>
        <taxon>Ascomycota</taxon>
        <taxon>Pezizomycotina</taxon>
        <taxon>Sordariomycetes</taxon>
        <taxon>Hypocreomycetidae</taxon>
        <taxon>Glomerellales</taxon>
        <taxon>Glomerellaceae</taxon>
        <taxon>Colletotrichum</taxon>
        <taxon>Colletotrichum spaethianum species complex</taxon>
    </lineage>
</organism>
<dbReference type="Pfam" id="PF14310">
    <property type="entry name" value="Fn3-like"/>
    <property type="match status" value="1"/>
</dbReference>
<dbReference type="SMART" id="SM01217">
    <property type="entry name" value="Fn3_like"/>
    <property type="match status" value="1"/>
</dbReference>
<evidence type="ECO:0000256" key="6">
    <source>
        <dbReference type="ARBA" id="ARBA00023295"/>
    </source>
</evidence>
<reference evidence="8 9" key="1">
    <citation type="submission" date="2021-07" db="EMBL/GenBank/DDBJ databases">
        <title>Genome data of Colletotrichum spaethianum.</title>
        <authorList>
            <person name="Utami Y.D."/>
            <person name="Hiruma K."/>
        </authorList>
    </citation>
    <scope>NUCLEOTIDE SEQUENCE [LARGE SCALE GENOMIC DNA]</scope>
    <source>
        <strain evidence="8 9">MAFF 242679</strain>
    </source>
</reference>
<dbReference type="InterPro" id="IPR013783">
    <property type="entry name" value="Ig-like_fold"/>
</dbReference>
<proteinExistence type="inferred from homology"/>
<dbReference type="Proteomes" id="UP001055172">
    <property type="component" value="Unassembled WGS sequence"/>
</dbReference>
<name>A0AA37H204_9PEZI</name>